<feature type="signal peptide" evidence="8">
    <location>
        <begin position="1"/>
        <end position="21"/>
    </location>
</feature>
<keyword evidence="8" id="KW-0732">Signal</keyword>
<comment type="caution">
    <text evidence="11">The sequence shown here is derived from an EMBL/GenBank/DDBJ whole genome shotgun (WGS) entry which is preliminary data.</text>
</comment>
<evidence type="ECO:0000259" key="9">
    <source>
        <dbReference type="Pfam" id="PF02558"/>
    </source>
</evidence>
<gene>
    <name evidence="11" type="ORF">ABUE30_06075</name>
</gene>
<dbReference type="Pfam" id="PF02558">
    <property type="entry name" value="ApbA"/>
    <property type="match status" value="1"/>
</dbReference>
<dbReference type="Gene3D" id="3.40.50.720">
    <property type="entry name" value="NAD(P)-binding Rossmann-like Domain"/>
    <property type="match status" value="1"/>
</dbReference>
<feature type="chain" id="PRO_5047543404" description="2-dehydropantoate 2-reductase" evidence="8">
    <location>
        <begin position="22"/>
        <end position="330"/>
    </location>
</feature>
<dbReference type="Pfam" id="PF08546">
    <property type="entry name" value="ApbA_C"/>
    <property type="match status" value="1"/>
</dbReference>
<dbReference type="Gene3D" id="1.10.1040.10">
    <property type="entry name" value="N-(1-d-carboxylethyl)-l-norvaline Dehydrogenase, domain 2"/>
    <property type="match status" value="1"/>
</dbReference>
<comment type="catalytic activity">
    <reaction evidence="7">
        <text>(R)-pantoate + NADP(+) = 2-dehydropantoate + NADPH + H(+)</text>
        <dbReference type="Rhea" id="RHEA:16233"/>
        <dbReference type="ChEBI" id="CHEBI:11561"/>
        <dbReference type="ChEBI" id="CHEBI:15378"/>
        <dbReference type="ChEBI" id="CHEBI:15980"/>
        <dbReference type="ChEBI" id="CHEBI:57783"/>
        <dbReference type="ChEBI" id="CHEBI:58349"/>
        <dbReference type="EC" id="1.1.1.169"/>
    </reaction>
</comment>
<dbReference type="NCBIfam" id="NF005089">
    <property type="entry name" value="PRK06522.1-4"/>
    <property type="match status" value="1"/>
</dbReference>
<dbReference type="InterPro" id="IPR051402">
    <property type="entry name" value="KPR-Related"/>
</dbReference>
<comment type="pathway">
    <text evidence="1">Cofactor biosynthesis; (R)-pantothenate biosynthesis; (R)-pantoate from 3-methyl-2-oxobutanoate: step 2/2.</text>
</comment>
<name>A0ABW9G4Q3_9GAMM</name>
<dbReference type="PANTHER" id="PTHR21708:SF45">
    <property type="entry name" value="2-DEHYDROPANTOATE 2-REDUCTASE"/>
    <property type="match status" value="1"/>
</dbReference>
<dbReference type="RefSeq" id="WP_408622821.1">
    <property type="nucleotide sequence ID" value="NZ_JBEQCT010000002.1"/>
</dbReference>
<evidence type="ECO:0000256" key="3">
    <source>
        <dbReference type="ARBA" id="ARBA00019465"/>
    </source>
</evidence>
<dbReference type="InterPro" id="IPR013332">
    <property type="entry name" value="KPR_N"/>
</dbReference>
<dbReference type="SUPFAM" id="SSF51735">
    <property type="entry name" value="NAD(P)-binding Rossmann-fold domains"/>
    <property type="match status" value="1"/>
</dbReference>
<evidence type="ECO:0000256" key="1">
    <source>
        <dbReference type="ARBA" id="ARBA00004994"/>
    </source>
</evidence>
<reference evidence="11 12" key="1">
    <citation type="journal article" date="2013" name="Int. J. Syst. Evol. Microbiol.">
        <title>Celerinatantimonas yamalensis sp. nov., a cold-adapted diazotrophic bacterium from a cold permafrost brine.</title>
        <authorList>
            <person name="Shcherbakova V."/>
            <person name="Chuvilskaya N."/>
            <person name="Rivkina E."/>
            <person name="Demidov N."/>
            <person name="Uchaeva V."/>
            <person name="Suetin S."/>
            <person name="Suzina N."/>
            <person name="Gilichinsky D."/>
        </authorList>
    </citation>
    <scope>NUCLEOTIDE SEQUENCE [LARGE SCALE GENOMIC DNA]</scope>
    <source>
        <strain evidence="11 12">C7</strain>
    </source>
</reference>
<evidence type="ECO:0000313" key="12">
    <source>
        <dbReference type="Proteomes" id="UP001629953"/>
    </source>
</evidence>
<dbReference type="Proteomes" id="UP001629953">
    <property type="component" value="Unassembled WGS sequence"/>
</dbReference>
<dbReference type="InterPro" id="IPR013752">
    <property type="entry name" value="KPA_reductase"/>
</dbReference>
<dbReference type="EMBL" id="JBEQCT010000002">
    <property type="protein sequence ID" value="MFM2484636.1"/>
    <property type="molecule type" value="Genomic_DNA"/>
</dbReference>
<evidence type="ECO:0000256" key="8">
    <source>
        <dbReference type="SAM" id="SignalP"/>
    </source>
</evidence>
<proteinExistence type="predicted"/>
<keyword evidence="5 11" id="KW-0560">Oxidoreductase</keyword>
<dbReference type="PANTHER" id="PTHR21708">
    <property type="entry name" value="PROBABLE 2-DEHYDROPANTOATE 2-REDUCTASE"/>
    <property type="match status" value="1"/>
</dbReference>
<dbReference type="SUPFAM" id="SSF48179">
    <property type="entry name" value="6-phosphogluconate dehydrogenase C-terminal domain-like"/>
    <property type="match status" value="1"/>
</dbReference>
<keyword evidence="4" id="KW-0566">Pantothenate biosynthesis</keyword>
<evidence type="ECO:0000256" key="2">
    <source>
        <dbReference type="ARBA" id="ARBA00013014"/>
    </source>
</evidence>
<dbReference type="GO" id="GO:0008677">
    <property type="term" value="F:2-dehydropantoate 2-reductase activity"/>
    <property type="evidence" value="ECO:0007669"/>
    <property type="project" value="UniProtKB-EC"/>
</dbReference>
<evidence type="ECO:0000256" key="5">
    <source>
        <dbReference type="ARBA" id="ARBA00023002"/>
    </source>
</evidence>
<dbReference type="PROSITE" id="PS51257">
    <property type="entry name" value="PROKAR_LIPOPROTEIN"/>
    <property type="match status" value="1"/>
</dbReference>
<feature type="domain" description="Ketopantoate reductase C-terminal" evidence="10">
    <location>
        <begin position="201"/>
        <end position="320"/>
    </location>
</feature>
<dbReference type="InterPro" id="IPR013328">
    <property type="entry name" value="6PGD_dom2"/>
</dbReference>
<organism evidence="11 12">
    <name type="scientific">Celerinatantimonas yamalensis</name>
    <dbReference type="NCBI Taxonomy" id="559956"/>
    <lineage>
        <taxon>Bacteria</taxon>
        <taxon>Pseudomonadati</taxon>
        <taxon>Pseudomonadota</taxon>
        <taxon>Gammaproteobacteria</taxon>
        <taxon>Celerinatantimonadaceae</taxon>
        <taxon>Celerinatantimonas</taxon>
    </lineage>
</organism>
<evidence type="ECO:0000313" key="11">
    <source>
        <dbReference type="EMBL" id="MFM2484636.1"/>
    </source>
</evidence>
<evidence type="ECO:0000256" key="7">
    <source>
        <dbReference type="ARBA" id="ARBA00048793"/>
    </source>
</evidence>
<evidence type="ECO:0000256" key="6">
    <source>
        <dbReference type="ARBA" id="ARBA00032024"/>
    </source>
</evidence>
<dbReference type="InterPro" id="IPR008927">
    <property type="entry name" value="6-PGluconate_DH-like_C_sf"/>
</dbReference>
<keyword evidence="12" id="KW-1185">Reference proteome</keyword>
<evidence type="ECO:0000259" key="10">
    <source>
        <dbReference type="Pfam" id="PF08546"/>
    </source>
</evidence>
<dbReference type="InterPro" id="IPR036291">
    <property type="entry name" value="NAD(P)-bd_dom_sf"/>
</dbReference>
<sequence length="330" mass="35905">MKHNFTRICIAGAGAIGCTLAARLATTGLIPNILARGDTLTALKTQGIELTDLDGYHHATVHASDNPQQLGPQELIFICTKAPALADILETLQPMITTDTIVIPLVNGVPWWYFHGLEHGDEITLTSVDPDQRIERLLPASQVIGAVTFMTAHTQAPAKVQSTNPHLLTVGELNHQSSERLLRVRQLIEDAGIEARASDHIRDPLWTKIIANLTSNPLSIISGASLSQIYSSTQLAPLTRQILNETLLVAAAYSARIPFDPPTFMQMGAEMGEFKTSMLQDYQAGRPLELATIGDAVVELAQRVGLDMPITRHTLGLAHFMDEQNRASSM</sequence>
<feature type="domain" description="Ketopantoate reductase N-terminal" evidence="9">
    <location>
        <begin position="8"/>
        <end position="174"/>
    </location>
</feature>
<evidence type="ECO:0000256" key="4">
    <source>
        <dbReference type="ARBA" id="ARBA00022655"/>
    </source>
</evidence>
<protein>
    <recommendedName>
        <fullName evidence="3">2-dehydropantoate 2-reductase</fullName>
        <ecNumber evidence="2">1.1.1.169</ecNumber>
    </recommendedName>
    <alternativeName>
        <fullName evidence="6">Ketopantoate reductase</fullName>
    </alternativeName>
</protein>
<accession>A0ABW9G4Q3</accession>
<dbReference type="EC" id="1.1.1.169" evidence="2"/>